<comment type="similarity">
    <text evidence="3">Belongs to the cystatin family. Phytocystatin subfamily.</text>
</comment>
<evidence type="ECO:0000256" key="3">
    <source>
        <dbReference type="RuleBase" id="RU362130"/>
    </source>
</evidence>
<dbReference type="PROSITE" id="PS00287">
    <property type="entry name" value="CYSTATIN"/>
    <property type="match status" value="1"/>
</dbReference>
<dbReference type="InterPro" id="IPR018073">
    <property type="entry name" value="Prot_inh_cystat_CS"/>
</dbReference>
<sequence length="97" mass="11003">MATGTIHSAGASNSIDINDNIKNLARFAVEEYNKKENTLLEFKQVISAKEQVVSGMMYYITLEVTEGGKNKVYEAQVWVKPWENFKQLQEFKPVSDA</sequence>
<evidence type="ECO:0000259" key="4">
    <source>
        <dbReference type="SMART" id="SM00043"/>
    </source>
</evidence>
<dbReference type="InterPro" id="IPR046350">
    <property type="entry name" value="Cystatin_sf"/>
</dbReference>
<dbReference type="AlphaFoldDB" id="A0A2G9G756"/>
<evidence type="ECO:0000313" key="6">
    <source>
        <dbReference type="Proteomes" id="UP000231279"/>
    </source>
</evidence>
<keyword evidence="2 3" id="KW-0789">Thiol protease inhibitor</keyword>
<dbReference type="Gene3D" id="3.10.450.10">
    <property type="match status" value="1"/>
</dbReference>
<name>A0A2G9G756_9LAMI</name>
<dbReference type="PANTHER" id="PTHR11413:SF116">
    <property type="entry name" value="MULTICYSTATIN"/>
    <property type="match status" value="1"/>
</dbReference>
<keyword evidence="6" id="KW-1185">Reference proteome</keyword>
<evidence type="ECO:0000313" key="5">
    <source>
        <dbReference type="EMBL" id="PIN00770.1"/>
    </source>
</evidence>
<accession>A0A2G9G756</accession>
<organism evidence="5 6">
    <name type="scientific">Handroanthus impetiginosus</name>
    <dbReference type="NCBI Taxonomy" id="429701"/>
    <lineage>
        <taxon>Eukaryota</taxon>
        <taxon>Viridiplantae</taxon>
        <taxon>Streptophyta</taxon>
        <taxon>Embryophyta</taxon>
        <taxon>Tracheophyta</taxon>
        <taxon>Spermatophyta</taxon>
        <taxon>Magnoliopsida</taxon>
        <taxon>eudicotyledons</taxon>
        <taxon>Gunneridae</taxon>
        <taxon>Pentapetalae</taxon>
        <taxon>asterids</taxon>
        <taxon>lamiids</taxon>
        <taxon>Lamiales</taxon>
        <taxon>Bignoniaceae</taxon>
        <taxon>Crescentiina</taxon>
        <taxon>Tabebuia alliance</taxon>
        <taxon>Handroanthus</taxon>
    </lineage>
</organism>
<protein>
    <recommendedName>
        <fullName evidence="3">Cysteine proteinase inhibitor</fullName>
    </recommendedName>
</protein>
<evidence type="ECO:0000256" key="2">
    <source>
        <dbReference type="ARBA" id="ARBA00022704"/>
    </source>
</evidence>
<reference evidence="6" key="1">
    <citation type="journal article" date="2018" name="Gigascience">
        <title>Genome assembly of the Pink Ipe (Handroanthus impetiginosus, Bignoniaceae), a highly valued, ecologically keystone Neotropical timber forest tree.</title>
        <authorList>
            <person name="Silva-Junior O.B."/>
            <person name="Grattapaglia D."/>
            <person name="Novaes E."/>
            <person name="Collevatti R.G."/>
        </authorList>
    </citation>
    <scope>NUCLEOTIDE SEQUENCE [LARGE SCALE GENOMIC DNA]</scope>
    <source>
        <strain evidence="6">cv. UFG-1</strain>
    </source>
</reference>
<feature type="domain" description="Cystatin" evidence="4">
    <location>
        <begin position="7"/>
        <end position="94"/>
    </location>
</feature>
<dbReference type="SUPFAM" id="SSF54403">
    <property type="entry name" value="Cystatin/monellin"/>
    <property type="match status" value="1"/>
</dbReference>
<proteinExistence type="inferred from homology"/>
<dbReference type="PANTHER" id="PTHR11413">
    <property type="entry name" value="CYSTATIN FAMILY MEMBER"/>
    <property type="match status" value="1"/>
</dbReference>
<dbReference type="CDD" id="cd00042">
    <property type="entry name" value="CY"/>
    <property type="match status" value="1"/>
</dbReference>
<dbReference type="GO" id="GO:0004869">
    <property type="term" value="F:cysteine-type endopeptidase inhibitor activity"/>
    <property type="evidence" value="ECO:0007669"/>
    <property type="project" value="UniProtKB-KW"/>
</dbReference>
<dbReference type="InterPro" id="IPR027214">
    <property type="entry name" value="Cystatin"/>
</dbReference>
<gene>
    <name evidence="5" type="ORF">CDL12_26730</name>
</gene>
<dbReference type="EMBL" id="NKXS01006760">
    <property type="protein sequence ID" value="PIN00770.1"/>
    <property type="molecule type" value="Genomic_DNA"/>
</dbReference>
<dbReference type="SMART" id="SM00043">
    <property type="entry name" value="CY"/>
    <property type="match status" value="1"/>
</dbReference>
<keyword evidence="1 3" id="KW-0646">Protease inhibitor</keyword>
<comment type="caution">
    <text evidence="5">The sequence shown here is derived from an EMBL/GenBank/DDBJ whole genome shotgun (WGS) entry which is preliminary data.</text>
</comment>
<dbReference type="STRING" id="429701.A0A2G9G756"/>
<dbReference type="OrthoDB" id="1908104at2759"/>
<evidence type="ECO:0000256" key="1">
    <source>
        <dbReference type="ARBA" id="ARBA00022690"/>
    </source>
</evidence>
<dbReference type="Proteomes" id="UP000231279">
    <property type="component" value="Unassembled WGS sequence"/>
</dbReference>
<dbReference type="Pfam" id="PF16845">
    <property type="entry name" value="SQAPI"/>
    <property type="match status" value="1"/>
</dbReference>
<dbReference type="InterPro" id="IPR000010">
    <property type="entry name" value="Cystatin_dom"/>
</dbReference>